<keyword evidence="1" id="KW-0472">Membrane</keyword>
<evidence type="ECO:0000313" key="2">
    <source>
        <dbReference type="EMBL" id="PVX30956.1"/>
    </source>
</evidence>
<dbReference type="OrthoDB" id="7188556at2"/>
<accession>A0A2U0SHZ2</accession>
<keyword evidence="3" id="KW-1185">Reference proteome</keyword>
<evidence type="ECO:0000313" key="3">
    <source>
        <dbReference type="Proteomes" id="UP000245890"/>
    </source>
</evidence>
<dbReference type="RefSeq" id="WP_116470350.1">
    <property type="nucleotide sequence ID" value="NZ_QENQ01000001.1"/>
</dbReference>
<gene>
    <name evidence="2" type="ORF">DD559_17805</name>
</gene>
<feature type="transmembrane region" description="Helical" evidence="1">
    <location>
        <begin position="28"/>
        <end position="46"/>
    </location>
</feature>
<dbReference type="EMBL" id="QENQ01000001">
    <property type="protein sequence ID" value="PVX30956.1"/>
    <property type="molecule type" value="Genomic_DNA"/>
</dbReference>
<keyword evidence="1" id="KW-0812">Transmembrane</keyword>
<proteinExistence type="predicted"/>
<dbReference type="Proteomes" id="UP000245890">
    <property type="component" value="Unassembled WGS sequence"/>
</dbReference>
<comment type="caution">
    <text evidence="2">The sequence shown here is derived from an EMBL/GenBank/DDBJ whole genome shotgun (WGS) entry which is preliminary data.</text>
</comment>
<reference evidence="2 3" key="1">
    <citation type="submission" date="2018-05" db="EMBL/GenBank/DDBJ databases">
        <title>Description of Sphingomonas pokkalii sp nov, isolated from the rhizosphere of saline tolerant pokkali rice and its draft genome analysis.</title>
        <authorList>
            <person name="Menon R."/>
            <person name="Kumari S."/>
            <person name="Rameshkumar N."/>
        </authorList>
    </citation>
    <scope>NUCLEOTIDE SEQUENCE [LARGE SCALE GENOMIC DNA]</scope>
    <source>
        <strain evidence="2 3">L3B27</strain>
    </source>
</reference>
<keyword evidence="1" id="KW-1133">Transmembrane helix</keyword>
<dbReference type="AlphaFoldDB" id="A0A2U0SHZ2"/>
<feature type="transmembrane region" description="Helical" evidence="1">
    <location>
        <begin position="58"/>
        <end position="75"/>
    </location>
</feature>
<protein>
    <submittedName>
        <fullName evidence="2">Uncharacterized protein</fullName>
    </submittedName>
</protein>
<sequence>MLIVYLYISLAFICCGAAAVHGGWEGRLAGALIMAVILAGRVVGSVDLELATSPWFKLWLDGALLVAFVAIMLVSRRWWPIWIVGLQGNGVLAHLSAILIPEHTPVIYRVLESFWGVPMVLVMAAGVMMDHAAHRSAHSRT</sequence>
<feature type="transmembrane region" description="Helical" evidence="1">
    <location>
        <begin position="113"/>
        <end position="133"/>
    </location>
</feature>
<name>A0A2U0SHZ2_9SPHN</name>
<organism evidence="2 3">
    <name type="scientific">Sphingomonas pokkalii</name>
    <dbReference type="NCBI Taxonomy" id="2175090"/>
    <lineage>
        <taxon>Bacteria</taxon>
        <taxon>Pseudomonadati</taxon>
        <taxon>Pseudomonadota</taxon>
        <taxon>Alphaproteobacteria</taxon>
        <taxon>Sphingomonadales</taxon>
        <taxon>Sphingomonadaceae</taxon>
        <taxon>Sphingomonas</taxon>
    </lineage>
</organism>
<evidence type="ECO:0000256" key="1">
    <source>
        <dbReference type="SAM" id="Phobius"/>
    </source>
</evidence>
<feature type="transmembrane region" description="Helical" evidence="1">
    <location>
        <begin position="81"/>
        <end position="101"/>
    </location>
</feature>